<feature type="transmembrane region" description="Helical" evidence="1">
    <location>
        <begin position="57"/>
        <end position="80"/>
    </location>
</feature>
<dbReference type="Gene3D" id="1.20.1640.10">
    <property type="entry name" value="Multidrug efflux transporter AcrB transmembrane domain"/>
    <property type="match status" value="1"/>
</dbReference>
<feature type="transmembrane region" description="Helical" evidence="1">
    <location>
        <begin position="21"/>
        <end position="45"/>
    </location>
</feature>
<dbReference type="AlphaFoldDB" id="A0A9W7E4T6"/>
<dbReference type="EMBL" id="BRXZ01003943">
    <property type="protein sequence ID" value="GMH65225.1"/>
    <property type="molecule type" value="Genomic_DNA"/>
</dbReference>
<name>A0A9W7E4T6_9STRA</name>
<keyword evidence="1" id="KW-1133">Transmembrane helix</keyword>
<protein>
    <submittedName>
        <fullName evidence="2">Uncharacterized protein</fullName>
    </submittedName>
</protein>
<keyword evidence="3" id="KW-1185">Reference proteome</keyword>
<reference evidence="2" key="1">
    <citation type="submission" date="2022-07" db="EMBL/GenBank/DDBJ databases">
        <title>Genome analysis of Parmales, a sister group of diatoms, reveals the evolutionary specialization of diatoms from phago-mixotrophs to photoautotrophs.</title>
        <authorList>
            <person name="Ban H."/>
            <person name="Sato S."/>
            <person name="Yoshikawa S."/>
            <person name="Kazumasa Y."/>
            <person name="Nakamura Y."/>
            <person name="Ichinomiya M."/>
            <person name="Saitoh K."/>
            <person name="Sato N."/>
            <person name="Blanc-Mathieu R."/>
            <person name="Endo H."/>
            <person name="Kuwata A."/>
            <person name="Ogata H."/>
        </authorList>
    </citation>
    <scope>NUCLEOTIDE SEQUENCE</scope>
</reference>
<evidence type="ECO:0000313" key="3">
    <source>
        <dbReference type="Proteomes" id="UP001165082"/>
    </source>
</evidence>
<gene>
    <name evidence="2" type="ORF">TrRE_jg13383</name>
</gene>
<proteinExistence type="predicted"/>
<sequence>MTAETNEVITEYLWRSQVTTLVAVFLVFLFLSMVASVVALSMILLNYSLLSLSYYSGVQFSVISFACIIMNVGLSLDYLLHIAQKCVKEIKS</sequence>
<evidence type="ECO:0000256" key="1">
    <source>
        <dbReference type="SAM" id="Phobius"/>
    </source>
</evidence>
<accession>A0A9W7E4T6</accession>
<keyword evidence="1" id="KW-0812">Transmembrane</keyword>
<evidence type="ECO:0000313" key="2">
    <source>
        <dbReference type="EMBL" id="GMH65225.1"/>
    </source>
</evidence>
<comment type="caution">
    <text evidence="2">The sequence shown here is derived from an EMBL/GenBank/DDBJ whole genome shotgun (WGS) entry which is preliminary data.</text>
</comment>
<dbReference type="Proteomes" id="UP001165082">
    <property type="component" value="Unassembled WGS sequence"/>
</dbReference>
<organism evidence="2 3">
    <name type="scientific">Triparma retinervis</name>
    <dbReference type="NCBI Taxonomy" id="2557542"/>
    <lineage>
        <taxon>Eukaryota</taxon>
        <taxon>Sar</taxon>
        <taxon>Stramenopiles</taxon>
        <taxon>Ochrophyta</taxon>
        <taxon>Bolidophyceae</taxon>
        <taxon>Parmales</taxon>
        <taxon>Triparmaceae</taxon>
        <taxon>Triparma</taxon>
    </lineage>
</organism>
<dbReference type="SUPFAM" id="SSF82866">
    <property type="entry name" value="Multidrug efflux transporter AcrB transmembrane domain"/>
    <property type="match status" value="1"/>
</dbReference>
<feature type="non-terminal residue" evidence="2">
    <location>
        <position position="92"/>
    </location>
</feature>
<keyword evidence="1" id="KW-0472">Membrane</keyword>